<dbReference type="HOGENOM" id="CLU_3113766_0_0_5"/>
<accession>B9JHJ9</accession>
<dbReference type="KEGG" id="ara:Arad_8019"/>
<dbReference type="EMBL" id="CP000629">
    <property type="protein sequence ID" value="ACM29392.1"/>
    <property type="molecule type" value="Genomic_DNA"/>
</dbReference>
<evidence type="ECO:0000313" key="2">
    <source>
        <dbReference type="Proteomes" id="UP000001600"/>
    </source>
</evidence>
<dbReference type="STRING" id="311403.Arad_8019"/>
<sequence length="50" mass="5424">MALRCKFLEGERSGTFTPSDLVGSGKVGTVHDLIIYRLSCLQLINRAEAG</sequence>
<proteinExistence type="predicted"/>
<protein>
    <submittedName>
        <fullName evidence="1">Uncharacterized protein</fullName>
    </submittedName>
</protein>
<dbReference type="AlphaFoldDB" id="B9JHJ9"/>
<reference evidence="1 2" key="1">
    <citation type="journal article" date="2009" name="J. Bacteriol.">
        <title>Genome sequences of three Agrobacterium biovars help elucidate the evolution of multichromosome genomes in bacteria.</title>
        <authorList>
            <person name="Slater S.C."/>
            <person name="Goldman B.S."/>
            <person name="Goodner B."/>
            <person name="Setubal J.C."/>
            <person name="Farrand S.K."/>
            <person name="Nester E.W."/>
            <person name="Burr T.J."/>
            <person name="Banta L."/>
            <person name="Dickerman A.W."/>
            <person name="Paulsen I."/>
            <person name="Otten L."/>
            <person name="Suen G."/>
            <person name="Welch R."/>
            <person name="Almeida N.F."/>
            <person name="Arnold F."/>
            <person name="Burton O.T."/>
            <person name="Du Z."/>
            <person name="Ewing A."/>
            <person name="Godsy E."/>
            <person name="Heisel S."/>
            <person name="Houmiel K.L."/>
            <person name="Jhaveri J."/>
            <person name="Lu J."/>
            <person name="Miller N.M."/>
            <person name="Norton S."/>
            <person name="Chen Q."/>
            <person name="Phoolcharoen W."/>
            <person name="Ohlin V."/>
            <person name="Ondrusek D."/>
            <person name="Pride N."/>
            <person name="Stricklin S.L."/>
            <person name="Sun J."/>
            <person name="Wheeler C."/>
            <person name="Wilson L."/>
            <person name="Zhu H."/>
            <person name="Wood D.W."/>
        </authorList>
    </citation>
    <scope>NUCLEOTIDE SEQUENCE [LARGE SCALE GENOMIC DNA]</scope>
    <source>
        <strain evidence="2">K84 / ATCC BAA-868</strain>
    </source>
</reference>
<evidence type="ECO:0000313" key="1">
    <source>
        <dbReference type="EMBL" id="ACM29392.1"/>
    </source>
</evidence>
<dbReference type="Proteomes" id="UP000001600">
    <property type="component" value="Chromosome 2"/>
</dbReference>
<organism evidence="1 2">
    <name type="scientific">Rhizobium rhizogenes (strain K84 / ATCC BAA-868)</name>
    <name type="common">Agrobacterium radiobacter</name>
    <dbReference type="NCBI Taxonomy" id="311403"/>
    <lineage>
        <taxon>Bacteria</taxon>
        <taxon>Pseudomonadati</taxon>
        <taxon>Pseudomonadota</taxon>
        <taxon>Alphaproteobacteria</taxon>
        <taxon>Hyphomicrobiales</taxon>
        <taxon>Rhizobiaceae</taxon>
        <taxon>Rhizobium/Agrobacterium group</taxon>
        <taxon>Rhizobium</taxon>
    </lineage>
</organism>
<name>B9JHJ9_RHIR8</name>
<gene>
    <name evidence="1" type="ordered locus">Arad_8019</name>
</gene>